<reference evidence="3 4" key="1">
    <citation type="submission" date="2017-06" db="EMBL/GenBank/DDBJ databases">
        <title>Whole Genome Sequences of Colwellia marinimaniae MTCD1.</title>
        <authorList>
            <person name="Kusumoto H."/>
            <person name="Inoue M."/>
            <person name="Tanikawa K."/>
            <person name="Maeji H."/>
            <person name="Cameron J.H."/>
            <person name="Bartlett D.H."/>
        </authorList>
    </citation>
    <scope>NUCLEOTIDE SEQUENCE [LARGE SCALE GENOMIC DNA]</scope>
    <source>
        <strain evidence="3 4">MTCD1</strain>
    </source>
</reference>
<dbReference type="SUPFAM" id="SSF55729">
    <property type="entry name" value="Acyl-CoA N-acyltransferases (Nat)"/>
    <property type="match status" value="1"/>
</dbReference>
<proteinExistence type="inferred from homology"/>
<evidence type="ECO:0000313" key="4">
    <source>
        <dbReference type="Proteomes" id="UP000197068"/>
    </source>
</evidence>
<keyword evidence="4" id="KW-1185">Reference proteome</keyword>
<comment type="similarity">
    <text evidence="1">Belongs to the acetyltransferase family. RimI subfamily.</text>
</comment>
<feature type="active site" description="Proton acceptor" evidence="1">
    <location>
        <position position="128"/>
    </location>
</feature>
<dbReference type="Gene3D" id="3.40.630.30">
    <property type="match status" value="1"/>
</dbReference>
<dbReference type="PANTHER" id="PTHR43617">
    <property type="entry name" value="L-AMINO ACID N-ACETYLTRANSFERASE"/>
    <property type="match status" value="1"/>
</dbReference>
<dbReference type="GO" id="GO:0016746">
    <property type="term" value="F:acyltransferase activity"/>
    <property type="evidence" value="ECO:0007669"/>
    <property type="project" value="UniProtKB-KW"/>
</dbReference>
<protein>
    <recommendedName>
        <fullName evidence="1">[Ribosomal protein bS18]-alanine N-acetyltransferase</fullName>
        <ecNumber evidence="1">2.3.1.266</ecNumber>
    </recommendedName>
</protein>
<dbReference type="EMBL" id="BDQM01000002">
    <property type="protein sequence ID" value="GAW94848.1"/>
    <property type="molecule type" value="Genomic_DNA"/>
</dbReference>
<dbReference type="InterPro" id="IPR043690">
    <property type="entry name" value="RimI"/>
</dbReference>
<accession>A0ABQ0MR50</accession>
<dbReference type="Proteomes" id="UP000197068">
    <property type="component" value="Unassembled WGS sequence"/>
</dbReference>
<evidence type="ECO:0000259" key="2">
    <source>
        <dbReference type="PROSITE" id="PS51186"/>
    </source>
</evidence>
<dbReference type="PROSITE" id="PS51186">
    <property type="entry name" value="GNAT"/>
    <property type="match status" value="1"/>
</dbReference>
<dbReference type="EC" id="2.3.1.266" evidence="1"/>
<dbReference type="CDD" id="cd04301">
    <property type="entry name" value="NAT_SF"/>
    <property type="match status" value="1"/>
</dbReference>
<dbReference type="NCBIfam" id="TIGR01575">
    <property type="entry name" value="rimI"/>
    <property type="match status" value="1"/>
</dbReference>
<dbReference type="Pfam" id="PF00583">
    <property type="entry name" value="Acetyltransf_1"/>
    <property type="match status" value="1"/>
</dbReference>
<name>A0ABQ0MR50_9GAMM</name>
<keyword evidence="1" id="KW-0963">Cytoplasm</keyword>
<dbReference type="InterPro" id="IPR000182">
    <property type="entry name" value="GNAT_dom"/>
</dbReference>
<gene>
    <name evidence="1 3" type="primary">rimI</name>
    <name evidence="3" type="ORF">MTCD1_00446</name>
</gene>
<comment type="caution">
    <text evidence="1">Lacks conserved residue(s) required for the propagation of feature annotation.</text>
</comment>
<comment type="function">
    <text evidence="1">Acetylates the N-terminal alanine of ribosomal protein bS18.</text>
</comment>
<evidence type="ECO:0000313" key="3">
    <source>
        <dbReference type="EMBL" id="GAW94848.1"/>
    </source>
</evidence>
<keyword evidence="1 3" id="KW-0808">Transferase</keyword>
<feature type="active site" description="Proton donor" evidence="1">
    <location>
        <position position="140"/>
    </location>
</feature>
<dbReference type="InterPro" id="IPR050276">
    <property type="entry name" value="MshD_Acetyltransferase"/>
</dbReference>
<dbReference type="PANTHER" id="PTHR43617:SF35">
    <property type="entry name" value="[RIBOSOMAL PROTEIN BS18]-ALANINE N-ACETYLTRANSFERASE"/>
    <property type="match status" value="1"/>
</dbReference>
<comment type="catalytic activity">
    <reaction evidence="1">
        <text>N-terminal L-alanyl-[ribosomal protein bS18] + acetyl-CoA = N-terminal N(alpha)-acetyl-L-alanyl-[ribosomal protein bS18] + CoA + H(+)</text>
        <dbReference type="Rhea" id="RHEA:43756"/>
        <dbReference type="Rhea" id="RHEA-COMP:10676"/>
        <dbReference type="Rhea" id="RHEA-COMP:10677"/>
        <dbReference type="ChEBI" id="CHEBI:15378"/>
        <dbReference type="ChEBI" id="CHEBI:57287"/>
        <dbReference type="ChEBI" id="CHEBI:57288"/>
        <dbReference type="ChEBI" id="CHEBI:64718"/>
        <dbReference type="ChEBI" id="CHEBI:83683"/>
        <dbReference type="EC" id="2.3.1.266"/>
    </reaction>
</comment>
<keyword evidence="1 3" id="KW-0012">Acyltransferase</keyword>
<dbReference type="RefSeq" id="WP_057179980.1">
    <property type="nucleotide sequence ID" value="NZ_BDQM01000002.1"/>
</dbReference>
<sequence length="173" mass="19022">MSHSSKLNSNNFTEIKPADVDKLMLIELACHSHPWSEKTFLSCIGGRYFGENLGEKMGESPSTNLPAATEHKASNVIGFYIGEYVIGEATLMDICVMPSEQGKGYGKVLLKQFLAQAKKLGATKIFLEVRAKNIAAQMLYMNAGFIEINRRTGYYPSSSGFGYEDAIVMSLTC</sequence>
<feature type="binding site" evidence="1">
    <location>
        <position position="133"/>
    </location>
    <ligand>
        <name>acetyl-CoA</name>
        <dbReference type="ChEBI" id="CHEBI:57288"/>
    </ligand>
</feature>
<comment type="subcellular location">
    <subcellularLocation>
        <location evidence="1">Cytoplasm</location>
    </subcellularLocation>
</comment>
<feature type="domain" description="N-acetyltransferase" evidence="2">
    <location>
        <begin position="13"/>
        <end position="173"/>
    </location>
</feature>
<evidence type="ECO:0000256" key="1">
    <source>
        <dbReference type="HAMAP-Rule" id="MF_02210"/>
    </source>
</evidence>
<dbReference type="HAMAP" id="MF_02210">
    <property type="entry name" value="RimI"/>
    <property type="match status" value="1"/>
</dbReference>
<comment type="caution">
    <text evidence="3">The sequence shown here is derived from an EMBL/GenBank/DDBJ whole genome shotgun (WGS) entry which is preliminary data.</text>
</comment>
<organism evidence="3 4">
    <name type="scientific">Colwellia marinimaniae</name>
    <dbReference type="NCBI Taxonomy" id="1513592"/>
    <lineage>
        <taxon>Bacteria</taxon>
        <taxon>Pseudomonadati</taxon>
        <taxon>Pseudomonadota</taxon>
        <taxon>Gammaproteobacteria</taxon>
        <taxon>Alteromonadales</taxon>
        <taxon>Colwelliaceae</taxon>
        <taxon>Colwellia</taxon>
    </lineage>
</organism>
<dbReference type="InterPro" id="IPR016181">
    <property type="entry name" value="Acyl_CoA_acyltransferase"/>
</dbReference>
<dbReference type="InterPro" id="IPR006464">
    <property type="entry name" value="AcTrfase_RimI/Ard1"/>
</dbReference>